<organism evidence="4 5">
    <name type="scientific">Phytophthora citrophthora</name>
    <dbReference type="NCBI Taxonomy" id="4793"/>
    <lineage>
        <taxon>Eukaryota</taxon>
        <taxon>Sar</taxon>
        <taxon>Stramenopiles</taxon>
        <taxon>Oomycota</taxon>
        <taxon>Peronosporomycetes</taxon>
        <taxon>Peronosporales</taxon>
        <taxon>Peronosporaceae</taxon>
        <taxon>Phytophthora</taxon>
    </lineage>
</organism>
<evidence type="ECO:0000313" key="4">
    <source>
        <dbReference type="EMBL" id="KAK1929752.1"/>
    </source>
</evidence>
<dbReference type="Gene3D" id="1.20.1270.10">
    <property type="match status" value="1"/>
</dbReference>
<feature type="compositionally biased region" description="Basic and acidic residues" evidence="3">
    <location>
        <begin position="9"/>
        <end position="20"/>
    </location>
</feature>
<dbReference type="Proteomes" id="UP001259832">
    <property type="component" value="Unassembled WGS sequence"/>
</dbReference>
<evidence type="ECO:0000256" key="2">
    <source>
        <dbReference type="ARBA" id="ARBA00022840"/>
    </source>
</evidence>
<dbReference type="EMBL" id="JASMQC010000045">
    <property type="protein sequence ID" value="KAK1929752.1"/>
    <property type="molecule type" value="Genomic_DNA"/>
</dbReference>
<dbReference type="SUPFAM" id="SSF100934">
    <property type="entry name" value="Heat shock protein 70kD (HSP70), C-terminal subdomain"/>
    <property type="match status" value="1"/>
</dbReference>
<feature type="region of interest" description="Disordered" evidence="3">
    <location>
        <begin position="1"/>
        <end position="20"/>
    </location>
</feature>
<protein>
    <submittedName>
        <fullName evidence="4">Heat shock protein</fullName>
    </submittedName>
</protein>
<comment type="caution">
    <text evidence="4">The sequence shown here is derived from an EMBL/GenBank/DDBJ whole genome shotgun (WGS) entry which is preliminary data.</text>
</comment>
<accession>A0AAD9LBP1</accession>
<keyword evidence="1" id="KW-0547">Nucleotide-binding</keyword>
<dbReference type="Pfam" id="PF00012">
    <property type="entry name" value="HSP70"/>
    <property type="match status" value="1"/>
</dbReference>
<dbReference type="GO" id="GO:0140662">
    <property type="term" value="F:ATP-dependent protein folding chaperone"/>
    <property type="evidence" value="ECO:0007669"/>
    <property type="project" value="InterPro"/>
</dbReference>
<sequence>MVAVAVKHKSGDEDNKQRIESKNGLENYAYSLCNSLNGEKLKEEIPEVDKKAVDNKETEVIQWLGANQSSEKEEYDSKQKELEVRPIRYCRRLRALALQTACVCSPTYLRVLVS</sequence>
<evidence type="ECO:0000256" key="1">
    <source>
        <dbReference type="ARBA" id="ARBA00022741"/>
    </source>
</evidence>
<keyword evidence="2" id="KW-0067">ATP-binding</keyword>
<evidence type="ECO:0000256" key="3">
    <source>
        <dbReference type="SAM" id="MobiDB-lite"/>
    </source>
</evidence>
<dbReference type="InterPro" id="IPR029048">
    <property type="entry name" value="HSP70_C_sf"/>
</dbReference>
<keyword evidence="5" id="KW-1185">Reference proteome</keyword>
<dbReference type="GO" id="GO:0005524">
    <property type="term" value="F:ATP binding"/>
    <property type="evidence" value="ECO:0007669"/>
    <property type="project" value="UniProtKB-KW"/>
</dbReference>
<reference evidence="4" key="1">
    <citation type="submission" date="2023-08" db="EMBL/GenBank/DDBJ databases">
        <title>Reference Genome Resource for the Citrus Pathogen Phytophthora citrophthora.</title>
        <authorList>
            <person name="Moller H."/>
            <person name="Coetzee B."/>
            <person name="Rose L.J."/>
            <person name="Van Niekerk J.M."/>
        </authorList>
    </citation>
    <scope>NUCLEOTIDE SEQUENCE</scope>
    <source>
        <strain evidence="4">STE-U-9442</strain>
    </source>
</reference>
<dbReference type="InterPro" id="IPR013126">
    <property type="entry name" value="Hsp_70_fam"/>
</dbReference>
<dbReference type="AlphaFoldDB" id="A0AAD9LBP1"/>
<name>A0AAD9LBP1_9STRA</name>
<evidence type="ECO:0000313" key="5">
    <source>
        <dbReference type="Proteomes" id="UP001259832"/>
    </source>
</evidence>
<proteinExistence type="predicted"/>
<gene>
    <name evidence="4" type="ORF">P3T76_014787</name>
</gene>
<keyword evidence="4" id="KW-0346">Stress response</keyword>